<dbReference type="RefSeq" id="WP_013765149.1">
    <property type="nucleotide sequence ID" value="NC_015510.1"/>
</dbReference>
<dbReference type="PROSITE" id="PS50943">
    <property type="entry name" value="HTH_CROC1"/>
    <property type="match status" value="1"/>
</dbReference>
<dbReference type="CDD" id="cd00093">
    <property type="entry name" value="HTH_XRE"/>
    <property type="match status" value="1"/>
</dbReference>
<accession>F4L1W8</accession>
<dbReference type="InterPro" id="IPR010982">
    <property type="entry name" value="Lambda_DNA-bd_dom_sf"/>
</dbReference>
<dbReference type="KEGG" id="hhy:Halhy_2733"/>
<dbReference type="SMART" id="SM00530">
    <property type="entry name" value="HTH_XRE"/>
    <property type="match status" value="1"/>
</dbReference>
<keyword evidence="3" id="KW-1185">Reference proteome</keyword>
<dbReference type="HOGENOM" id="CLU_2129960_0_0_10"/>
<dbReference type="OrthoDB" id="680449at2"/>
<evidence type="ECO:0000313" key="2">
    <source>
        <dbReference type="EMBL" id="AEE50601.1"/>
    </source>
</evidence>
<reference key="2">
    <citation type="submission" date="2011-04" db="EMBL/GenBank/DDBJ databases">
        <title>Complete sequence of chromosome of Haliscomenobacter hydrossis DSM 1100.</title>
        <authorList>
            <consortium name="US DOE Joint Genome Institute (JGI-PGF)"/>
            <person name="Lucas S."/>
            <person name="Han J."/>
            <person name="Lapidus A."/>
            <person name="Bruce D."/>
            <person name="Goodwin L."/>
            <person name="Pitluck S."/>
            <person name="Peters L."/>
            <person name="Kyrpides N."/>
            <person name="Mavromatis K."/>
            <person name="Ivanova N."/>
            <person name="Ovchinnikova G."/>
            <person name="Pagani I."/>
            <person name="Daligault H."/>
            <person name="Detter J.C."/>
            <person name="Han C."/>
            <person name="Land M."/>
            <person name="Hauser L."/>
            <person name="Markowitz V."/>
            <person name="Cheng J.-F."/>
            <person name="Hugenholtz P."/>
            <person name="Woyke T."/>
            <person name="Wu D."/>
            <person name="Verbarg S."/>
            <person name="Frueling A."/>
            <person name="Brambilla E."/>
            <person name="Klenk H.-P."/>
            <person name="Eisen J.A."/>
        </authorList>
    </citation>
    <scope>NUCLEOTIDE SEQUENCE</scope>
    <source>
        <strain>DSM 1100</strain>
    </source>
</reference>
<feature type="domain" description="HTH cro/C1-type" evidence="1">
    <location>
        <begin position="39"/>
        <end position="92"/>
    </location>
</feature>
<dbReference type="Proteomes" id="UP000008461">
    <property type="component" value="Chromosome"/>
</dbReference>
<name>F4L1W8_HALH1</name>
<dbReference type="SUPFAM" id="SSF47413">
    <property type="entry name" value="lambda repressor-like DNA-binding domains"/>
    <property type="match status" value="1"/>
</dbReference>
<proteinExistence type="predicted"/>
<gene>
    <name evidence="2" type="ordered locus">Halhy_2733</name>
</gene>
<protein>
    <submittedName>
        <fullName evidence="2">Helix-turn-helix domain protein</fullName>
    </submittedName>
</protein>
<dbReference type="GO" id="GO:0003677">
    <property type="term" value="F:DNA binding"/>
    <property type="evidence" value="ECO:0007669"/>
    <property type="project" value="InterPro"/>
</dbReference>
<dbReference type="EMBL" id="CP002691">
    <property type="protein sequence ID" value="AEE50601.1"/>
    <property type="molecule type" value="Genomic_DNA"/>
</dbReference>
<sequence>MDAIQNTKEKDTTWLEDAKWRQANAEWLDLSAAIAIKILRYLREHKTTQKELADRLGFSPQYVNKIVKGSENLTLETICKIQKALGIIIIEVPGFMHKDELEPELPLSDNYTL</sequence>
<dbReference type="STRING" id="760192.Halhy_2733"/>
<organism evidence="2 3">
    <name type="scientific">Haliscomenobacter hydrossis (strain ATCC 27775 / DSM 1100 / LMG 10767 / O)</name>
    <dbReference type="NCBI Taxonomy" id="760192"/>
    <lineage>
        <taxon>Bacteria</taxon>
        <taxon>Pseudomonadati</taxon>
        <taxon>Bacteroidota</taxon>
        <taxon>Saprospiria</taxon>
        <taxon>Saprospirales</taxon>
        <taxon>Haliscomenobacteraceae</taxon>
        <taxon>Haliscomenobacter</taxon>
    </lineage>
</organism>
<dbReference type="AlphaFoldDB" id="F4L1W8"/>
<dbReference type="InterPro" id="IPR001387">
    <property type="entry name" value="Cro/C1-type_HTH"/>
</dbReference>
<evidence type="ECO:0000259" key="1">
    <source>
        <dbReference type="PROSITE" id="PS50943"/>
    </source>
</evidence>
<evidence type="ECO:0000313" key="3">
    <source>
        <dbReference type="Proteomes" id="UP000008461"/>
    </source>
</evidence>
<dbReference type="Pfam" id="PF01381">
    <property type="entry name" value="HTH_3"/>
    <property type="match status" value="1"/>
</dbReference>
<dbReference type="Gene3D" id="1.10.260.40">
    <property type="entry name" value="lambda repressor-like DNA-binding domains"/>
    <property type="match status" value="1"/>
</dbReference>
<reference evidence="2 3" key="1">
    <citation type="journal article" date="2011" name="Stand. Genomic Sci.">
        <title>Complete genome sequence of Haliscomenobacter hydrossis type strain (O).</title>
        <authorList>
            <consortium name="US DOE Joint Genome Institute (JGI-PGF)"/>
            <person name="Daligault H."/>
            <person name="Lapidus A."/>
            <person name="Zeytun A."/>
            <person name="Nolan M."/>
            <person name="Lucas S."/>
            <person name="Del Rio T.G."/>
            <person name="Tice H."/>
            <person name="Cheng J.F."/>
            <person name="Tapia R."/>
            <person name="Han C."/>
            <person name="Goodwin L."/>
            <person name="Pitluck S."/>
            <person name="Liolios K."/>
            <person name="Pagani I."/>
            <person name="Ivanova N."/>
            <person name="Huntemann M."/>
            <person name="Mavromatis K."/>
            <person name="Mikhailova N."/>
            <person name="Pati A."/>
            <person name="Chen A."/>
            <person name="Palaniappan K."/>
            <person name="Land M."/>
            <person name="Hauser L."/>
            <person name="Brambilla E.M."/>
            <person name="Rohde M."/>
            <person name="Verbarg S."/>
            <person name="Goker M."/>
            <person name="Bristow J."/>
            <person name="Eisen J.A."/>
            <person name="Markowitz V."/>
            <person name="Hugenholtz P."/>
            <person name="Kyrpides N.C."/>
            <person name="Klenk H.P."/>
            <person name="Woyke T."/>
        </authorList>
    </citation>
    <scope>NUCLEOTIDE SEQUENCE [LARGE SCALE GENOMIC DNA]</scope>
    <source>
        <strain evidence="3">ATCC 27775 / DSM 1100 / LMG 10767 / O</strain>
    </source>
</reference>
<dbReference type="eggNOG" id="COG1396">
    <property type="taxonomic scope" value="Bacteria"/>
</dbReference>